<keyword evidence="3 5" id="KW-0326">Glycosidase</keyword>
<dbReference type="AlphaFoldDB" id="A0A927UCG1"/>
<feature type="active site" description="Proton donor" evidence="4">
    <location>
        <position position="180"/>
    </location>
</feature>
<comment type="similarity">
    <text evidence="1 5">Belongs to the glycosyl hydrolase 43 family.</text>
</comment>
<dbReference type="InterPro" id="IPR006710">
    <property type="entry name" value="Glyco_hydro_43"/>
</dbReference>
<accession>A0A927UCG1</accession>
<evidence type="ECO:0000256" key="1">
    <source>
        <dbReference type="ARBA" id="ARBA00009865"/>
    </source>
</evidence>
<dbReference type="SUPFAM" id="SSF49899">
    <property type="entry name" value="Concanavalin A-like lectins/glucanases"/>
    <property type="match status" value="1"/>
</dbReference>
<name>A0A927UCG1_9FIRM</name>
<dbReference type="InterPro" id="IPR041542">
    <property type="entry name" value="GH43_C2"/>
</dbReference>
<evidence type="ECO:0000256" key="5">
    <source>
        <dbReference type="RuleBase" id="RU361187"/>
    </source>
</evidence>
<dbReference type="Pfam" id="PF17851">
    <property type="entry name" value="GH43_C2"/>
    <property type="match status" value="1"/>
</dbReference>
<dbReference type="Gene3D" id="2.60.120.200">
    <property type="match status" value="1"/>
</dbReference>
<evidence type="ECO:0000256" key="2">
    <source>
        <dbReference type="ARBA" id="ARBA00022801"/>
    </source>
</evidence>
<dbReference type="SUPFAM" id="SSF75005">
    <property type="entry name" value="Arabinanase/levansucrase/invertase"/>
    <property type="match status" value="1"/>
</dbReference>
<organism evidence="7 8">
    <name type="scientific">Pseudobutyrivibrio ruminis</name>
    <dbReference type="NCBI Taxonomy" id="46206"/>
    <lineage>
        <taxon>Bacteria</taxon>
        <taxon>Bacillati</taxon>
        <taxon>Bacillota</taxon>
        <taxon>Clostridia</taxon>
        <taxon>Lachnospirales</taxon>
        <taxon>Lachnospiraceae</taxon>
        <taxon>Pseudobutyrivibrio</taxon>
    </lineage>
</organism>
<protein>
    <submittedName>
        <fullName evidence="7">Glycosyl hydrolase 43 family protein</fullName>
    </submittedName>
</protein>
<dbReference type="InterPro" id="IPR013320">
    <property type="entry name" value="ConA-like_dom_sf"/>
</dbReference>
<evidence type="ECO:0000313" key="8">
    <source>
        <dbReference type="Proteomes" id="UP000766246"/>
    </source>
</evidence>
<dbReference type="PANTHER" id="PTHR42812:SF12">
    <property type="entry name" value="BETA-XYLOSIDASE-RELATED"/>
    <property type="match status" value="1"/>
</dbReference>
<comment type="caution">
    <text evidence="7">The sequence shown here is derived from an EMBL/GenBank/DDBJ whole genome shotgun (WGS) entry which is preliminary data.</text>
</comment>
<dbReference type="InterPro" id="IPR023296">
    <property type="entry name" value="Glyco_hydro_beta-prop_sf"/>
</dbReference>
<dbReference type="InterPro" id="IPR051795">
    <property type="entry name" value="Glycosyl_Hydrlase_43"/>
</dbReference>
<dbReference type="GO" id="GO:0005975">
    <property type="term" value="P:carbohydrate metabolic process"/>
    <property type="evidence" value="ECO:0007669"/>
    <property type="project" value="InterPro"/>
</dbReference>
<dbReference type="GO" id="GO:0004553">
    <property type="term" value="F:hydrolase activity, hydrolyzing O-glycosyl compounds"/>
    <property type="evidence" value="ECO:0007669"/>
    <property type="project" value="InterPro"/>
</dbReference>
<dbReference type="CDD" id="cd09001">
    <property type="entry name" value="GH43_FsAxh1-like"/>
    <property type="match status" value="1"/>
</dbReference>
<dbReference type="EMBL" id="SVER01000018">
    <property type="protein sequence ID" value="MBE5919774.1"/>
    <property type="molecule type" value="Genomic_DNA"/>
</dbReference>
<dbReference type="Proteomes" id="UP000766246">
    <property type="component" value="Unassembled WGS sequence"/>
</dbReference>
<feature type="active site" description="Proton acceptor" evidence="4">
    <location>
        <position position="14"/>
    </location>
</feature>
<dbReference type="Pfam" id="PF04616">
    <property type="entry name" value="Glyco_hydro_43"/>
    <property type="match status" value="1"/>
</dbReference>
<evidence type="ECO:0000256" key="3">
    <source>
        <dbReference type="ARBA" id="ARBA00023295"/>
    </source>
</evidence>
<proteinExistence type="inferred from homology"/>
<dbReference type="PANTHER" id="PTHR42812">
    <property type="entry name" value="BETA-XYLOSIDASE"/>
    <property type="match status" value="1"/>
</dbReference>
<sequence length="501" mass="57800">MQITNPLLNLDMPDPDIIKFNDYYYMVSTTMFFMPGGPILRSKDLKNWEIVSYIFDKIEDNDIYQLKNVKNAYGAGQWATSLVEKNGHFYAAFVCNDMKKTYIFDTDNIESSNWNRHELDGIYHDMSFLFFEGRNFFVYGNGDIHIVELNDDLSGLKNGGMNKLLFSTPGSDDGIMLRCEGCRAYVRNGYIYLFFIEWPKEGIGNSRRRQVCYRGTSLEGPFEREVIFDDDMNYRNRGIAQGFIIEGPDDNWYSVLFQDHVAVGRIPYLLPMKWENDWPVIGINGKAPSSFEIDSPEVSTASIVISDSFDYYEDILPLQFQWNHNPIDEAWSFTERKGYLRLRNAQLADNLLTARNTLTERTVTPKSVFTIEGDFSGMKGGDYAGLAAFMGKYGTIGLTKSNGEFYITQTRKEEPEIRQNVSEIQGFNCNHFWLRIVFDFENNDKAFFYYSIDGTDFIEFGEPLDMEFTLDVFVGYRIGVFSYGTKNLGGVVDFRNLNFSE</sequence>
<dbReference type="Gene3D" id="2.115.10.20">
    <property type="entry name" value="Glycosyl hydrolase domain, family 43"/>
    <property type="match status" value="1"/>
</dbReference>
<evidence type="ECO:0000256" key="4">
    <source>
        <dbReference type="PIRSR" id="PIRSR606710-1"/>
    </source>
</evidence>
<evidence type="ECO:0000313" key="7">
    <source>
        <dbReference type="EMBL" id="MBE5919774.1"/>
    </source>
</evidence>
<keyword evidence="2 5" id="KW-0378">Hydrolase</keyword>
<gene>
    <name evidence="7" type="ORF">E7272_08000</name>
</gene>
<reference evidence="7" key="1">
    <citation type="submission" date="2019-04" db="EMBL/GenBank/DDBJ databases">
        <title>Evolution of Biomass-Degrading Anaerobic Consortia Revealed by Metagenomics.</title>
        <authorList>
            <person name="Peng X."/>
        </authorList>
    </citation>
    <scope>NUCLEOTIDE SEQUENCE</scope>
    <source>
        <strain evidence="7">SIG311</strain>
    </source>
</reference>
<evidence type="ECO:0000259" key="6">
    <source>
        <dbReference type="Pfam" id="PF17851"/>
    </source>
</evidence>
<feature type="domain" description="Beta-xylosidase C-terminal Concanavalin A-like" evidence="6">
    <location>
        <begin position="309"/>
        <end position="497"/>
    </location>
</feature>